<feature type="region of interest" description="Disordered" evidence="1">
    <location>
        <begin position="53"/>
        <end position="72"/>
    </location>
</feature>
<dbReference type="STRING" id="1586287.BBK82_35540"/>
<evidence type="ECO:0000313" key="2">
    <source>
        <dbReference type="EMBL" id="ANZ40533.1"/>
    </source>
</evidence>
<dbReference type="KEGG" id="led:BBK82_35540"/>
<dbReference type="AlphaFoldDB" id="A0A1B2HS47"/>
<reference evidence="2 3" key="1">
    <citation type="submission" date="2016-07" db="EMBL/GenBank/DDBJ databases">
        <title>Complete genome sequence of the Lentzea guizhouensis DHS C013.</title>
        <authorList>
            <person name="Cao C."/>
        </authorList>
    </citation>
    <scope>NUCLEOTIDE SEQUENCE [LARGE SCALE GENOMIC DNA]</scope>
    <source>
        <strain evidence="2 3">DHS C013</strain>
    </source>
</reference>
<dbReference type="Proteomes" id="UP000093053">
    <property type="component" value="Chromosome"/>
</dbReference>
<evidence type="ECO:0000256" key="1">
    <source>
        <dbReference type="SAM" id="MobiDB-lite"/>
    </source>
</evidence>
<accession>A0A1B2HS47</accession>
<feature type="region of interest" description="Disordered" evidence="1">
    <location>
        <begin position="1"/>
        <end position="30"/>
    </location>
</feature>
<feature type="compositionally biased region" description="Low complexity" evidence="1">
    <location>
        <begin position="1"/>
        <end position="15"/>
    </location>
</feature>
<sequence length="72" mass="7336">MKYLLSSSSNGSASSEPGTTPVSGRSGAKTVKLLCPPPAASITRLSSNGIGTSPRPACTFTYSPTPSRFSTQ</sequence>
<evidence type="ECO:0000313" key="3">
    <source>
        <dbReference type="Proteomes" id="UP000093053"/>
    </source>
</evidence>
<protein>
    <submittedName>
        <fullName evidence="2">Uncharacterized protein</fullName>
    </submittedName>
</protein>
<dbReference type="EMBL" id="CP016793">
    <property type="protein sequence ID" value="ANZ40533.1"/>
    <property type="molecule type" value="Genomic_DNA"/>
</dbReference>
<organism evidence="2 3">
    <name type="scientific">Lentzea guizhouensis</name>
    <dbReference type="NCBI Taxonomy" id="1586287"/>
    <lineage>
        <taxon>Bacteria</taxon>
        <taxon>Bacillati</taxon>
        <taxon>Actinomycetota</taxon>
        <taxon>Actinomycetes</taxon>
        <taxon>Pseudonocardiales</taxon>
        <taxon>Pseudonocardiaceae</taxon>
        <taxon>Lentzea</taxon>
    </lineage>
</organism>
<keyword evidence="3" id="KW-1185">Reference proteome</keyword>
<name>A0A1B2HS47_9PSEU</name>
<gene>
    <name evidence="2" type="ORF">BBK82_35540</name>
</gene>
<feature type="compositionally biased region" description="Polar residues" evidence="1">
    <location>
        <begin position="60"/>
        <end position="72"/>
    </location>
</feature>
<proteinExistence type="predicted"/>